<dbReference type="Proteomes" id="UP000518188">
    <property type="component" value="Unassembled WGS sequence"/>
</dbReference>
<proteinExistence type="predicted"/>
<dbReference type="AlphaFoldDB" id="A0A7X6RXS8"/>
<gene>
    <name evidence="2" type="ORF">HGA11_21185</name>
</gene>
<comment type="caution">
    <text evidence="2">The sequence shown here is derived from an EMBL/GenBank/DDBJ whole genome shotgun (WGS) entry which is preliminary data.</text>
</comment>
<sequence>MTVRLDPRLEELPMMPVSCRSCGAVVLARKSSWQQTSVQWNAAASGQCPQRRDADALAGHGSRGLFLGCDAMAASVVAATIDGVLPLADADSRPDAPSIRRGSTRAG</sequence>
<accession>A0A7X6RXS8</accession>
<dbReference type="RefSeq" id="WP_044516294.1">
    <property type="nucleotide sequence ID" value="NZ_HG322951.1"/>
</dbReference>
<organism evidence="2 3">
    <name type="scientific">Mycolicibacterium septicum DSM 44393</name>
    <dbReference type="NCBI Taxonomy" id="1341646"/>
    <lineage>
        <taxon>Bacteria</taxon>
        <taxon>Bacillati</taxon>
        <taxon>Actinomycetota</taxon>
        <taxon>Actinomycetes</taxon>
        <taxon>Mycobacteriales</taxon>
        <taxon>Mycobacteriaceae</taxon>
        <taxon>Mycolicibacterium</taxon>
    </lineage>
</organism>
<evidence type="ECO:0000313" key="3">
    <source>
        <dbReference type="Proteomes" id="UP000518188"/>
    </source>
</evidence>
<evidence type="ECO:0000313" key="2">
    <source>
        <dbReference type="EMBL" id="NKZ13492.1"/>
    </source>
</evidence>
<feature type="region of interest" description="Disordered" evidence="1">
    <location>
        <begin position="88"/>
        <end position="107"/>
    </location>
</feature>
<dbReference type="EMBL" id="JAAXPJ010000008">
    <property type="protein sequence ID" value="NKZ13492.1"/>
    <property type="molecule type" value="Genomic_DNA"/>
</dbReference>
<name>A0A7X6RXS8_9MYCO</name>
<evidence type="ECO:0000256" key="1">
    <source>
        <dbReference type="SAM" id="MobiDB-lite"/>
    </source>
</evidence>
<protein>
    <submittedName>
        <fullName evidence="2">Ferredoxin</fullName>
    </submittedName>
</protein>
<reference evidence="2 3" key="1">
    <citation type="submission" date="2020-04" db="EMBL/GenBank/DDBJ databases">
        <title>MicrobeNet Type strains.</title>
        <authorList>
            <person name="Nicholson A.C."/>
        </authorList>
    </citation>
    <scope>NUCLEOTIDE SEQUENCE [LARGE SCALE GENOMIC DNA]</scope>
    <source>
        <strain evidence="2 3">ATCC 700731</strain>
    </source>
</reference>